<dbReference type="GO" id="GO:0016491">
    <property type="term" value="F:oxidoreductase activity"/>
    <property type="evidence" value="ECO:0007669"/>
    <property type="project" value="UniProtKB-KW"/>
</dbReference>
<organism evidence="4 5">
    <name type="scientific">Halosegnis rubeus</name>
    <dbReference type="NCBI Taxonomy" id="2212850"/>
    <lineage>
        <taxon>Archaea</taxon>
        <taxon>Methanobacteriati</taxon>
        <taxon>Methanobacteriota</taxon>
        <taxon>Stenosarchaea group</taxon>
        <taxon>Halobacteria</taxon>
        <taxon>Halobacteriales</taxon>
        <taxon>Natronomonadaceae</taxon>
        <taxon>Halosegnis</taxon>
    </lineage>
</organism>
<evidence type="ECO:0000313" key="4">
    <source>
        <dbReference type="EMBL" id="KAB7517396.1"/>
    </source>
</evidence>
<reference evidence="5 6" key="1">
    <citation type="submission" date="2019-10" db="EMBL/GenBank/DDBJ databases">
        <title>Unraveling microbial dark matter from salterns through culturing: the case of the genus Halosegnis.</title>
        <authorList>
            <person name="Duran-Viseras A."/>
            <person name="Andrei A.-S."/>
            <person name="Vera-Gargallo B."/>
            <person name="Ghai R."/>
            <person name="Sanchez-Porro C."/>
            <person name="Ventosa A."/>
        </authorList>
    </citation>
    <scope>NUCLEOTIDE SEQUENCE [LARGE SCALE GENOMIC DNA]</scope>
    <source>
        <strain evidence="3 6">F18-79</strain>
        <strain evidence="4 5">F19-13</strain>
    </source>
</reference>
<dbReference type="Proteomes" id="UP000326207">
    <property type="component" value="Unassembled WGS sequence"/>
</dbReference>
<dbReference type="Pfam" id="PF00106">
    <property type="entry name" value="adh_short"/>
    <property type="match status" value="1"/>
</dbReference>
<proteinExistence type="inferred from homology"/>
<comment type="similarity">
    <text evidence="1">Belongs to the short-chain dehydrogenases/reductases (SDR) family.</text>
</comment>
<accession>A0A5N5U4G3</accession>
<evidence type="ECO:0000256" key="2">
    <source>
        <dbReference type="ARBA" id="ARBA00023002"/>
    </source>
</evidence>
<dbReference type="PRINTS" id="PR00081">
    <property type="entry name" value="GDHRDH"/>
</dbReference>
<dbReference type="SUPFAM" id="SSF51735">
    <property type="entry name" value="NAD(P)-binding Rossmann-fold domains"/>
    <property type="match status" value="1"/>
</dbReference>
<name>A0A5N5UFA4_9EURY</name>
<sequence>MSSEPRRAVVVGASSGIGEALARRLAADGYEVGLCARRRGRLVDIGNELPTKAYVAKLDVTDAEDAREGFFDLVEAMGHVDLVFLNAGVGYENRSLDWERERQTVETNVLGFTALAVAAIRQFERQGDGRLVGISSLAAHMADGNAASYHASKAYVSRYCDGLRYRVQHLDADIGVTTIEPGFVDTDLAGGDLWLCSPETAADQIVAAARRGKRHAYVTKRWRVVAWLVALLPDLVKRRLFS</sequence>
<keyword evidence="2" id="KW-0560">Oxidoreductase</keyword>
<evidence type="ECO:0000313" key="5">
    <source>
        <dbReference type="Proteomes" id="UP000326207"/>
    </source>
</evidence>
<dbReference type="EMBL" id="QMDY01000005">
    <property type="protein sequence ID" value="KAB7517396.1"/>
    <property type="molecule type" value="Genomic_DNA"/>
</dbReference>
<evidence type="ECO:0000313" key="6">
    <source>
        <dbReference type="Proteomes" id="UP000326865"/>
    </source>
</evidence>
<dbReference type="RefSeq" id="WP_152134220.1">
    <property type="nucleotide sequence ID" value="NZ_QKKZ01000004.1"/>
</dbReference>
<evidence type="ECO:0000256" key="1">
    <source>
        <dbReference type="ARBA" id="ARBA00006484"/>
    </source>
</evidence>
<protein>
    <submittedName>
        <fullName evidence="4">SDR family NAD(P)-dependent oxidoreductase</fullName>
    </submittedName>
</protein>
<dbReference type="InterPro" id="IPR002347">
    <property type="entry name" value="SDR_fam"/>
</dbReference>
<evidence type="ECO:0000313" key="3">
    <source>
        <dbReference type="EMBL" id="KAB7513413.1"/>
    </source>
</evidence>
<dbReference type="GO" id="GO:0016020">
    <property type="term" value="C:membrane"/>
    <property type="evidence" value="ECO:0007669"/>
    <property type="project" value="TreeGrafter"/>
</dbReference>
<dbReference type="Proteomes" id="UP000326865">
    <property type="component" value="Unassembled WGS sequence"/>
</dbReference>
<accession>A0A5N5UFA4</accession>
<dbReference type="Gene3D" id="3.40.50.720">
    <property type="entry name" value="NAD(P)-binding Rossmann-like Domain"/>
    <property type="match status" value="1"/>
</dbReference>
<dbReference type="PANTHER" id="PTHR44196">
    <property type="entry name" value="DEHYDROGENASE/REDUCTASE SDR FAMILY MEMBER 7B"/>
    <property type="match status" value="1"/>
</dbReference>
<dbReference type="InterPro" id="IPR036291">
    <property type="entry name" value="NAD(P)-bd_dom_sf"/>
</dbReference>
<dbReference type="PANTHER" id="PTHR44196:SF3">
    <property type="entry name" value="SHORT CHAIN DEHYDROGENASE FAMILY PROTEIN"/>
    <property type="match status" value="1"/>
</dbReference>
<comment type="caution">
    <text evidence="4">The sequence shown here is derived from an EMBL/GenBank/DDBJ whole genome shotgun (WGS) entry which is preliminary data.</text>
</comment>
<gene>
    <name evidence="3" type="ORF">DM867_10565</name>
    <name evidence="4" type="ORF">DP108_10310</name>
</gene>
<dbReference type="EMBL" id="QKKZ01000004">
    <property type="protein sequence ID" value="KAB7513413.1"/>
    <property type="molecule type" value="Genomic_DNA"/>
</dbReference>
<keyword evidence="6" id="KW-1185">Reference proteome</keyword>
<dbReference type="AlphaFoldDB" id="A0A5N5UFA4"/>